<protein>
    <submittedName>
        <fullName evidence="2">Uu.00g026040.m01.CDS01</fullName>
    </submittedName>
</protein>
<feature type="compositionally biased region" description="Basic and acidic residues" evidence="1">
    <location>
        <begin position="7"/>
        <end position="38"/>
    </location>
</feature>
<feature type="region of interest" description="Disordered" evidence="1">
    <location>
        <begin position="1"/>
        <end position="124"/>
    </location>
</feature>
<evidence type="ECO:0000313" key="3">
    <source>
        <dbReference type="Proteomes" id="UP001295740"/>
    </source>
</evidence>
<dbReference type="Proteomes" id="UP001295740">
    <property type="component" value="Unassembled WGS sequence"/>
</dbReference>
<gene>
    <name evidence="2" type="ORF">KHLLAP_LOCUS219</name>
</gene>
<proteinExistence type="predicted"/>
<reference evidence="2" key="1">
    <citation type="submission" date="2023-10" db="EMBL/GenBank/DDBJ databases">
        <authorList>
            <person name="Hackl T."/>
        </authorList>
    </citation>
    <scope>NUCLEOTIDE SEQUENCE</scope>
</reference>
<name>A0AAI8V8G7_9PEZI</name>
<keyword evidence="3" id="KW-1185">Reference proteome</keyword>
<accession>A0AAI8V8G7</accession>
<comment type="caution">
    <text evidence="2">The sequence shown here is derived from an EMBL/GenBank/DDBJ whole genome shotgun (WGS) entry which is preliminary data.</text>
</comment>
<dbReference type="AlphaFoldDB" id="A0AAI8V8G7"/>
<evidence type="ECO:0000313" key="2">
    <source>
        <dbReference type="EMBL" id="CAJ2499751.1"/>
    </source>
</evidence>
<organism evidence="2 3">
    <name type="scientific">Anthostomella pinea</name>
    <dbReference type="NCBI Taxonomy" id="933095"/>
    <lineage>
        <taxon>Eukaryota</taxon>
        <taxon>Fungi</taxon>
        <taxon>Dikarya</taxon>
        <taxon>Ascomycota</taxon>
        <taxon>Pezizomycotina</taxon>
        <taxon>Sordariomycetes</taxon>
        <taxon>Xylariomycetidae</taxon>
        <taxon>Xylariales</taxon>
        <taxon>Xylariaceae</taxon>
        <taxon>Anthostomella</taxon>
    </lineage>
</organism>
<sequence length="124" mass="12433">MSGIVHKVKDAVTGHLHSDHSSKTAEGTHTKAGSDKHHSGPHPPGVHGPTDLNFAPSATHAAPDLVEPHTGGAPTVTDINGLPPSTHAAPDLAEPHAGGAPTTTDINGLPPSTHDAPDLTSGHP</sequence>
<evidence type="ECO:0000256" key="1">
    <source>
        <dbReference type="SAM" id="MobiDB-lite"/>
    </source>
</evidence>
<dbReference type="EMBL" id="CAUWAG010000003">
    <property type="protein sequence ID" value="CAJ2499751.1"/>
    <property type="molecule type" value="Genomic_DNA"/>
</dbReference>